<keyword evidence="6" id="KW-0540">Nuclease</keyword>
<accession>A0A7U6M2P6</accession>
<proteinExistence type="inferred from homology"/>
<keyword evidence="8" id="KW-0378">Hydrolase</keyword>
<dbReference type="GO" id="GO:0003676">
    <property type="term" value="F:nucleic acid binding"/>
    <property type="evidence" value="ECO:0007669"/>
    <property type="project" value="InterPro"/>
</dbReference>
<dbReference type="InterPro" id="IPR014883">
    <property type="entry name" value="VRR_NUC"/>
</dbReference>
<comment type="similarity">
    <text evidence="4">Belongs to the FAN1 family.</text>
</comment>
<name>A0A7U6M2P6_PSEPU</name>
<dbReference type="Proteomes" id="UP000464661">
    <property type="component" value="Chromosome"/>
</dbReference>
<keyword evidence="7" id="KW-0479">Metal-binding</keyword>
<dbReference type="InterPro" id="IPR049125">
    <property type="entry name" value="FAN1-like_WH"/>
</dbReference>
<evidence type="ECO:0000313" key="13">
    <source>
        <dbReference type="Proteomes" id="UP000464661"/>
    </source>
</evidence>
<dbReference type="FunFam" id="3.40.1350.10:FF:000024">
    <property type="entry name" value="Fanconi-associated nuclease"/>
    <property type="match status" value="1"/>
</dbReference>
<comment type="cofactor">
    <cofactor evidence="2">
        <name>Mn(2+)</name>
        <dbReference type="ChEBI" id="CHEBI:29035"/>
    </cofactor>
</comment>
<dbReference type="Pfam" id="PF18081">
    <property type="entry name" value="FANC_SAP"/>
    <property type="match status" value="1"/>
</dbReference>
<evidence type="ECO:0000256" key="7">
    <source>
        <dbReference type="ARBA" id="ARBA00022723"/>
    </source>
</evidence>
<dbReference type="AlphaFoldDB" id="A0A7U6M2P6"/>
<dbReference type="Pfam" id="PF08774">
    <property type="entry name" value="VRR_NUC"/>
    <property type="match status" value="1"/>
</dbReference>
<dbReference type="GO" id="GO:0004528">
    <property type="term" value="F:phosphodiesterase I activity"/>
    <property type="evidence" value="ECO:0007669"/>
    <property type="project" value="UniProtKB-EC"/>
</dbReference>
<evidence type="ECO:0000313" key="12">
    <source>
        <dbReference type="EMBL" id="BBU44858.1"/>
    </source>
</evidence>
<feature type="domain" description="VRR-NUC" evidence="11">
    <location>
        <begin position="452"/>
        <end position="566"/>
    </location>
</feature>
<evidence type="ECO:0000256" key="6">
    <source>
        <dbReference type="ARBA" id="ARBA00022722"/>
    </source>
</evidence>
<dbReference type="PANTHER" id="PTHR15749:SF4">
    <property type="entry name" value="FANCONI-ASSOCIATED NUCLEASE 1"/>
    <property type="match status" value="1"/>
</dbReference>
<keyword evidence="9" id="KW-0460">Magnesium</keyword>
<organism evidence="12 13">
    <name type="scientific">Pseudomonas putida</name>
    <name type="common">Arthrobacter siderocapsulatus</name>
    <dbReference type="NCBI Taxonomy" id="303"/>
    <lineage>
        <taxon>Bacteria</taxon>
        <taxon>Pseudomonadati</taxon>
        <taxon>Pseudomonadota</taxon>
        <taxon>Gammaproteobacteria</taxon>
        <taxon>Pseudomonadales</taxon>
        <taxon>Pseudomonadaceae</taxon>
        <taxon>Pseudomonas</taxon>
    </lineage>
</organism>
<keyword evidence="10" id="KW-0464">Manganese</keyword>
<dbReference type="InterPro" id="IPR033315">
    <property type="entry name" value="Fan1-like"/>
</dbReference>
<evidence type="ECO:0000256" key="2">
    <source>
        <dbReference type="ARBA" id="ARBA00001936"/>
    </source>
</evidence>
<dbReference type="Gene3D" id="3.40.1350.10">
    <property type="match status" value="1"/>
</dbReference>
<evidence type="ECO:0000256" key="5">
    <source>
        <dbReference type="ARBA" id="ARBA00012029"/>
    </source>
</evidence>
<dbReference type="InterPro" id="IPR011856">
    <property type="entry name" value="tRNA_endonuc-like_dom_sf"/>
</dbReference>
<dbReference type="EMBL" id="AP022324">
    <property type="protein sequence ID" value="BBU44858.1"/>
    <property type="molecule type" value="Genomic_DNA"/>
</dbReference>
<evidence type="ECO:0000256" key="3">
    <source>
        <dbReference type="ARBA" id="ARBA00001946"/>
    </source>
</evidence>
<gene>
    <name evidence="12" type="primary">fan1</name>
    <name evidence="12" type="ORF">PPTS312_27730</name>
</gene>
<dbReference type="Pfam" id="PF21315">
    <property type="entry name" value="FAN1_HTH"/>
    <property type="match status" value="1"/>
</dbReference>
<protein>
    <recommendedName>
        <fullName evidence="5">phosphodiesterase I</fullName>
        <ecNumber evidence="5">3.1.4.1</ecNumber>
    </recommendedName>
</protein>
<dbReference type="InterPro" id="IPR040603">
    <property type="entry name" value="FAN1_SAP_bact"/>
</dbReference>
<sequence length="570" mass="65369">MPGALVCMYNQWLFQPPDSVLVIAHSVDDPFYYLHNFRQVLLWVEQRYQDLLDDQELAFIQAFNQLEAPAQALMVRMVMRKGELFRSDRLDYVEIGDTALALQPLQALGWVREPEQLALEQLFALLRKDELARCFAPQLSRPRAAKQDLLAQLQPLELAARPLSEWFPDSEVRIVQWCLQPLCDRMRLLFFGNLYQDWSDFVLADLGVLRYEQVPFSTDSRALQQRAEVDLAMALHQCAERLEQGGDPLPILAALQGLHSDNPWLARRHARLQFALGQHCERLAEWDLAMAVYAQCNHAQARIRQVRVLERSEQWPQAHALALQLAAAPANALEVQALERMLPRLARKLGGPPQRRQRVAPLELIELELPREHAALGVEEAVRQHLAQAGGQAHYVENTLFNSLFGLLCWEAIFAPVPGAFFNPFQAGPQDLHDSDFQQRRSALFDHCLGRLDEGSHRQAILDCYKAKQGLQSPFVFWSMLSEELLEQALACLPAAQLKQCFLRLLQDIRSNRAGMPDLIQFWPEQGRYRMVEVKGPGDRLQDNQLRWLEFCRQHGLPVAVCHVRWSETP</sequence>
<reference evidence="12 13" key="1">
    <citation type="submission" date="2020-01" db="EMBL/GenBank/DDBJ databases">
        <title>Complete Genome Sequence of Pseudomonas putida Strain TS312, Harboring the HdtS type N-acyl-homoserine Lactone Synthase, Isolated from a Paper Mill.</title>
        <authorList>
            <person name="Hosoe A."/>
            <person name="Suenaga T."/>
            <person name="Sugi T."/>
            <person name="Izumi T."/>
            <person name="Nagai N."/>
            <person name="Terada A."/>
        </authorList>
    </citation>
    <scope>NUCLEOTIDE SEQUENCE [LARGE SCALE GENOMIC DNA]</scope>
    <source>
        <strain evidence="12 13">TS312</strain>
    </source>
</reference>
<comment type="cofactor">
    <cofactor evidence="3">
        <name>Mg(2+)</name>
        <dbReference type="ChEBI" id="CHEBI:18420"/>
    </cofactor>
</comment>
<evidence type="ECO:0000256" key="1">
    <source>
        <dbReference type="ARBA" id="ARBA00000983"/>
    </source>
</evidence>
<evidence type="ECO:0000256" key="8">
    <source>
        <dbReference type="ARBA" id="ARBA00022801"/>
    </source>
</evidence>
<evidence type="ECO:0000256" key="10">
    <source>
        <dbReference type="ARBA" id="ARBA00023211"/>
    </source>
</evidence>
<evidence type="ECO:0000256" key="4">
    <source>
        <dbReference type="ARBA" id="ARBA00005533"/>
    </source>
</evidence>
<evidence type="ECO:0000259" key="11">
    <source>
        <dbReference type="SMART" id="SM00990"/>
    </source>
</evidence>
<dbReference type="GO" id="GO:0036297">
    <property type="term" value="P:interstrand cross-link repair"/>
    <property type="evidence" value="ECO:0007669"/>
    <property type="project" value="InterPro"/>
</dbReference>
<dbReference type="SMART" id="SM00990">
    <property type="entry name" value="VRR_NUC"/>
    <property type="match status" value="1"/>
</dbReference>
<evidence type="ECO:0000256" key="9">
    <source>
        <dbReference type="ARBA" id="ARBA00022842"/>
    </source>
</evidence>
<dbReference type="GO" id="GO:0046872">
    <property type="term" value="F:metal ion binding"/>
    <property type="evidence" value="ECO:0007669"/>
    <property type="project" value="UniProtKB-KW"/>
</dbReference>
<dbReference type="EC" id="3.1.4.1" evidence="5"/>
<comment type="catalytic activity">
    <reaction evidence="1">
        <text>Hydrolytically removes 5'-nucleotides successively from the 3'-hydroxy termini of 3'-hydroxy-terminated oligonucleotides.</text>
        <dbReference type="EC" id="3.1.4.1"/>
    </reaction>
</comment>
<dbReference type="PANTHER" id="PTHR15749">
    <property type="entry name" value="FANCONI-ASSOCIATED NUCLEASE 1"/>
    <property type="match status" value="1"/>
</dbReference>